<reference evidence="1" key="2">
    <citation type="submission" date="2023-05" db="EMBL/GenBank/DDBJ databases">
        <authorList>
            <consortium name="Lawrence Berkeley National Laboratory"/>
            <person name="Steindorff A."/>
            <person name="Hensen N."/>
            <person name="Bonometti L."/>
            <person name="Westerberg I."/>
            <person name="Brannstrom I.O."/>
            <person name="Guillou S."/>
            <person name="Cros-Aarteil S."/>
            <person name="Calhoun S."/>
            <person name="Haridas S."/>
            <person name="Kuo A."/>
            <person name="Mondo S."/>
            <person name="Pangilinan J."/>
            <person name="Riley R."/>
            <person name="Labutti K."/>
            <person name="Andreopoulos B."/>
            <person name="Lipzen A."/>
            <person name="Chen C."/>
            <person name="Yanf M."/>
            <person name="Daum C."/>
            <person name="Ng V."/>
            <person name="Clum A."/>
            <person name="Ohm R."/>
            <person name="Martin F."/>
            <person name="Silar P."/>
            <person name="Natvig D."/>
            <person name="Lalanne C."/>
            <person name="Gautier V."/>
            <person name="Ament-Velasquez S.L."/>
            <person name="Kruys A."/>
            <person name="Hutchinson M.I."/>
            <person name="Powell A.J."/>
            <person name="Barry K."/>
            <person name="Miller A.N."/>
            <person name="Grigoriev I.V."/>
            <person name="Debuchy R."/>
            <person name="Gladieux P."/>
            <person name="Thoren M.H."/>
            <person name="Johannesson H."/>
        </authorList>
    </citation>
    <scope>NUCLEOTIDE SEQUENCE</scope>
    <source>
        <strain evidence="1">PSN293</strain>
    </source>
</reference>
<name>A0AAN6XYG6_9PEZI</name>
<accession>A0AAN6XYG6</accession>
<dbReference type="Proteomes" id="UP001301769">
    <property type="component" value="Unassembled WGS sequence"/>
</dbReference>
<organism evidence="1 2">
    <name type="scientific">Rhypophila decipiens</name>
    <dbReference type="NCBI Taxonomy" id="261697"/>
    <lineage>
        <taxon>Eukaryota</taxon>
        <taxon>Fungi</taxon>
        <taxon>Dikarya</taxon>
        <taxon>Ascomycota</taxon>
        <taxon>Pezizomycotina</taxon>
        <taxon>Sordariomycetes</taxon>
        <taxon>Sordariomycetidae</taxon>
        <taxon>Sordariales</taxon>
        <taxon>Naviculisporaceae</taxon>
        <taxon>Rhypophila</taxon>
    </lineage>
</organism>
<keyword evidence="2" id="KW-1185">Reference proteome</keyword>
<dbReference type="AlphaFoldDB" id="A0AAN6XYG6"/>
<evidence type="ECO:0000313" key="2">
    <source>
        <dbReference type="Proteomes" id="UP001301769"/>
    </source>
</evidence>
<comment type="caution">
    <text evidence="1">The sequence shown here is derived from an EMBL/GenBank/DDBJ whole genome shotgun (WGS) entry which is preliminary data.</text>
</comment>
<feature type="non-terminal residue" evidence="1">
    <location>
        <position position="98"/>
    </location>
</feature>
<sequence>MAAYNMLTLKSLVCFAAMAVFSASALPIWGTIGTMRSAPMKSSTGPSGYAGFTNMPAARALDTTPKLTTPYTMEMEHGRIALPLSDARSEELYVNHFA</sequence>
<gene>
    <name evidence="1" type="ORF">QBC37DRAFT_430652</name>
</gene>
<dbReference type="EMBL" id="MU858211">
    <property type="protein sequence ID" value="KAK4209253.1"/>
    <property type="molecule type" value="Genomic_DNA"/>
</dbReference>
<evidence type="ECO:0000313" key="1">
    <source>
        <dbReference type="EMBL" id="KAK4209253.1"/>
    </source>
</evidence>
<proteinExistence type="predicted"/>
<protein>
    <submittedName>
        <fullName evidence="1">Uncharacterized protein</fullName>
    </submittedName>
</protein>
<reference evidence="1" key="1">
    <citation type="journal article" date="2023" name="Mol. Phylogenet. Evol.">
        <title>Genome-scale phylogeny and comparative genomics of the fungal order Sordariales.</title>
        <authorList>
            <person name="Hensen N."/>
            <person name="Bonometti L."/>
            <person name="Westerberg I."/>
            <person name="Brannstrom I.O."/>
            <person name="Guillou S."/>
            <person name="Cros-Aarteil S."/>
            <person name="Calhoun S."/>
            <person name="Haridas S."/>
            <person name="Kuo A."/>
            <person name="Mondo S."/>
            <person name="Pangilinan J."/>
            <person name="Riley R."/>
            <person name="LaButti K."/>
            <person name="Andreopoulos B."/>
            <person name="Lipzen A."/>
            <person name="Chen C."/>
            <person name="Yan M."/>
            <person name="Daum C."/>
            <person name="Ng V."/>
            <person name="Clum A."/>
            <person name="Steindorff A."/>
            <person name="Ohm R.A."/>
            <person name="Martin F."/>
            <person name="Silar P."/>
            <person name="Natvig D.O."/>
            <person name="Lalanne C."/>
            <person name="Gautier V."/>
            <person name="Ament-Velasquez S.L."/>
            <person name="Kruys A."/>
            <person name="Hutchinson M.I."/>
            <person name="Powell A.J."/>
            <person name="Barry K."/>
            <person name="Miller A.N."/>
            <person name="Grigoriev I.V."/>
            <person name="Debuchy R."/>
            <person name="Gladieux P."/>
            <person name="Hiltunen Thoren M."/>
            <person name="Johannesson H."/>
        </authorList>
    </citation>
    <scope>NUCLEOTIDE SEQUENCE</scope>
    <source>
        <strain evidence="1">PSN293</strain>
    </source>
</reference>